<comment type="caution">
    <text evidence="2">The sequence shown here is derived from an EMBL/GenBank/DDBJ whole genome shotgun (WGS) entry which is preliminary data.</text>
</comment>
<sequence length="219" mass="22088">MTGVRRAADPTGRPIGSAAGLVTVLDLDVDLVPDGESAVAVLSGSIVHSGLELEVGEGVYCPGRVSPAAPGTRVLVVGSPGPPGTPAVWTRGSGSAGDLVLAEGGGFVDMAVRWLVTDDTVGARGIVVATSVFRPGGHHRTHRHPNAAEFFLVLSGGGLHLAPDGPIRVGPGDLVFVPADEPHGFRTDPGTVTTTLYGYLGVGSLDQAGYAVDEGGDGR</sequence>
<dbReference type="Pfam" id="PF07883">
    <property type="entry name" value="Cupin_2"/>
    <property type="match status" value="1"/>
</dbReference>
<dbReference type="InterPro" id="IPR011051">
    <property type="entry name" value="RmlC_Cupin_sf"/>
</dbReference>
<dbReference type="InterPro" id="IPR014710">
    <property type="entry name" value="RmlC-like_jellyroll"/>
</dbReference>
<proteinExistence type="predicted"/>
<dbReference type="Proteomes" id="UP000542674">
    <property type="component" value="Unassembled WGS sequence"/>
</dbReference>
<dbReference type="Gene3D" id="2.60.120.10">
    <property type="entry name" value="Jelly Rolls"/>
    <property type="match status" value="1"/>
</dbReference>
<gene>
    <name evidence="2" type="ORF">F4559_004677</name>
</gene>
<dbReference type="CDD" id="cd02208">
    <property type="entry name" value="cupin_RmlC-like"/>
    <property type="match status" value="1"/>
</dbReference>
<dbReference type="InterPro" id="IPR013096">
    <property type="entry name" value="Cupin_2"/>
</dbReference>
<accession>A0A7W7T673</accession>
<dbReference type="SUPFAM" id="SSF51182">
    <property type="entry name" value="RmlC-like cupins"/>
    <property type="match status" value="1"/>
</dbReference>
<feature type="domain" description="Cupin type-2" evidence="1">
    <location>
        <begin position="132"/>
        <end position="187"/>
    </location>
</feature>
<dbReference type="GO" id="GO:0051213">
    <property type="term" value="F:dioxygenase activity"/>
    <property type="evidence" value="ECO:0007669"/>
    <property type="project" value="UniProtKB-KW"/>
</dbReference>
<reference evidence="2 3" key="1">
    <citation type="submission" date="2020-08" db="EMBL/GenBank/DDBJ databases">
        <title>Sequencing the genomes of 1000 actinobacteria strains.</title>
        <authorList>
            <person name="Klenk H.-P."/>
        </authorList>
    </citation>
    <scope>NUCLEOTIDE SEQUENCE [LARGE SCALE GENOMIC DNA]</scope>
    <source>
        <strain evidence="2 3">DSM 45084</strain>
    </source>
</reference>
<organism evidence="2 3">
    <name type="scientific">Saccharothrix violaceirubra</name>
    <dbReference type="NCBI Taxonomy" id="413306"/>
    <lineage>
        <taxon>Bacteria</taxon>
        <taxon>Bacillati</taxon>
        <taxon>Actinomycetota</taxon>
        <taxon>Actinomycetes</taxon>
        <taxon>Pseudonocardiales</taxon>
        <taxon>Pseudonocardiaceae</taxon>
        <taxon>Saccharothrix</taxon>
    </lineage>
</organism>
<dbReference type="AlphaFoldDB" id="A0A7W7T673"/>
<evidence type="ECO:0000313" key="2">
    <source>
        <dbReference type="EMBL" id="MBB4967318.1"/>
    </source>
</evidence>
<dbReference type="RefSeq" id="WP_184671928.1">
    <property type="nucleotide sequence ID" value="NZ_JACHJS010000001.1"/>
</dbReference>
<keyword evidence="2" id="KW-0560">Oxidoreductase</keyword>
<keyword evidence="2" id="KW-0223">Dioxygenase</keyword>
<protein>
    <submittedName>
        <fullName evidence="2">Quercetin dioxygenase-like cupin family protein</fullName>
    </submittedName>
</protein>
<evidence type="ECO:0000313" key="3">
    <source>
        <dbReference type="Proteomes" id="UP000542674"/>
    </source>
</evidence>
<name>A0A7W7T673_9PSEU</name>
<keyword evidence="3" id="KW-1185">Reference proteome</keyword>
<dbReference type="EMBL" id="JACHJS010000001">
    <property type="protein sequence ID" value="MBB4967318.1"/>
    <property type="molecule type" value="Genomic_DNA"/>
</dbReference>
<evidence type="ECO:0000259" key="1">
    <source>
        <dbReference type="Pfam" id="PF07883"/>
    </source>
</evidence>